<comment type="caution">
    <text evidence="2">The sequence shown here is derived from an EMBL/GenBank/DDBJ whole genome shotgun (WGS) entry which is preliminary data.</text>
</comment>
<evidence type="ECO:0000313" key="2">
    <source>
        <dbReference type="EMBL" id="KAJ3741004.1"/>
    </source>
</evidence>
<accession>A0A9W8NUD0</accession>
<organism evidence="2 3">
    <name type="scientific">Lentinula detonsa</name>
    <dbReference type="NCBI Taxonomy" id="2804962"/>
    <lineage>
        <taxon>Eukaryota</taxon>
        <taxon>Fungi</taxon>
        <taxon>Dikarya</taxon>
        <taxon>Basidiomycota</taxon>
        <taxon>Agaricomycotina</taxon>
        <taxon>Agaricomycetes</taxon>
        <taxon>Agaricomycetidae</taxon>
        <taxon>Agaricales</taxon>
        <taxon>Marasmiineae</taxon>
        <taxon>Omphalotaceae</taxon>
        <taxon>Lentinula</taxon>
    </lineage>
</organism>
<reference evidence="2 3" key="1">
    <citation type="journal article" date="2023" name="Proc. Natl. Acad. Sci. U.S.A.">
        <title>A global phylogenomic analysis of the shiitake genus Lentinula.</title>
        <authorList>
            <person name="Sierra-Patev S."/>
            <person name="Min B."/>
            <person name="Naranjo-Ortiz M."/>
            <person name="Looney B."/>
            <person name="Konkel Z."/>
            <person name="Slot J.C."/>
            <person name="Sakamoto Y."/>
            <person name="Steenwyk J.L."/>
            <person name="Rokas A."/>
            <person name="Carro J."/>
            <person name="Camarero S."/>
            <person name="Ferreira P."/>
            <person name="Molpeceres G."/>
            <person name="Ruiz-Duenas F.J."/>
            <person name="Serrano A."/>
            <person name="Henrissat B."/>
            <person name="Drula E."/>
            <person name="Hughes K.W."/>
            <person name="Mata J.L."/>
            <person name="Ishikawa N.K."/>
            <person name="Vargas-Isla R."/>
            <person name="Ushijima S."/>
            <person name="Smith C.A."/>
            <person name="Donoghue J."/>
            <person name="Ahrendt S."/>
            <person name="Andreopoulos W."/>
            <person name="He G."/>
            <person name="LaButti K."/>
            <person name="Lipzen A."/>
            <person name="Ng V."/>
            <person name="Riley R."/>
            <person name="Sandor L."/>
            <person name="Barry K."/>
            <person name="Martinez A.T."/>
            <person name="Xiao Y."/>
            <person name="Gibbons J.G."/>
            <person name="Terashima K."/>
            <person name="Grigoriev I.V."/>
            <person name="Hibbett D."/>
        </authorList>
    </citation>
    <scope>NUCLEOTIDE SEQUENCE [LARGE SCALE GENOMIC DNA]</scope>
    <source>
        <strain evidence="2 3">TFB7810</strain>
    </source>
</reference>
<sequence>MLCIGPYSAWVVVDGVGLETHCAEASHSICTTSTSGWISSEAGKKFSVYWHNAERDTTLEAVVSIDGVECNRHVMLAAKDFPDRPDTVRVSYTRTSESTRRDFIFSVIKLTDDDEWLPLVDYTKFGVITLELWRLRVNRVVRQQLQHDCYKPLILEPQVLHEQTKRSGIHHVRFGEEYNVSRPTVDMVDGQKMDRVPYASFLFRYRPRDMLLAQGVIAPRVIRLPITRLLSDGAPPTEKTYQHK</sequence>
<feature type="domain" description="DUF7918" evidence="1">
    <location>
        <begin position="11"/>
        <end position="217"/>
    </location>
</feature>
<dbReference type="Pfam" id="PF25534">
    <property type="entry name" value="DUF7918"/>
    <property type="match status" value="1"/>
</dbReference>
<protein>
    <recommendedName>
        <fullName evidence="1">DUF7918 domain-containing protein</fullName>
    </recommendedName>
</protein>
<dbReference type="Proteomes" id="UP001142393">
    <property type="component" value="Unassembled WGS sequence"/>
</dbReference>
<name>A0A9W8NUD0_9AGAR</name>
<evidence type="ECO:0000259" key="1">
    <source>
        <dbReference type="Pfam" id="PF25534"/>
    </source>
</evidence>
<evidence type="ECO:0000313" key="3">
    <source>
        <dbReference type="Proteomes" id="UP001142393"/>
    </source>
</evidence>
<dbReference type="AlphaFoldDB" id="A0A9W8NUD0"/>
<keyword evidence="3" id="KW-1185">Reference proteome</keyword>
<proteinExistence type="predicted"/>
<dbReference type="EMBL" id="JANVFU010000013">
    <property type="protein sequence ID" value="KAJ3741004.1"/>
    <property type="molecule type" value="Genomic_DNA"/>
</dbReference>
<dbReference type="InterPro" id="IPR057678">
    <property type="entry name" value="DUF7918"/>
</dbReference>
<gene>
    <name evidence="2" type="ORF">DFH05DRAFT_392400</name>
</gene>